<dbReference type="PANTHER" id="PTHR48111">
    <property type="entry name" value="REGULATOR OF RPOS"/>
    <property type="match status" value="1"/>
</dbReference>
<feature type="domain" description="Response regulatory" evidence="11">
    <location>
        <begin position="4"/>
        <end position="117"/>
    </location>
</feature>
<dbReference type="CDD" id="cd00383">
    <property type="entry name" value="trans_reg_C"/>
    <property type="match status" value="1"/>
</dbReference>
<proteinExistence type="predicted"/>
<dbReference type="PANTHER" id="PTHR48111:SF21">
    <property type="entry name" value="DNA-BINDING DUAL MASTER TRANSCRIPTIONAL REGULATOR RPAA"/>
    <property type="match status" value="1"/>
</dbReference>
<dbReference type="PROSITE" id="PS51755">
    <property type="entry name" value="OMPR_PHOB"/>
    <property type="match status" value="1"/>
</dbReference>
<dbReference type="Gene3D" id="3.40.50.2300">
    <property type="match status" value="1"/>
</dbReference>
<dbReference type="InterPro" id="IPR001789">
    <property type="entry name" value="Sig_transdc_resp-reg_receiver"/>
</dbReference>
<dbReference type="RefSeq" id="WP_135225043.1">
    <property type="nucleotide sequence ID" value="NZ_CP132508.1"/>
</dbReference>
<protein>
    <recommendedName>
        <fullName evidence="1">Stage 0 sporulation protein A homolog</fullName>
    </recommendedName>
</protein>
<dbReference type="PROSITE" id="PS50110">
    <property type="entry name" value="RESPONSE_REGULATORY"/>
    <property type="match status" value="1"/>
</dbReference>
<feature type="domain" description="OmpR/PhoB-type" evidence="12">
    <location>
        <begin position="190"/>
        <end position="289"/>
    </location>
</feature>
<evidence type="ECO:0000256" key="1">
    <source>
        <dbReference type="ARBA" id="ARBA00018672"/>
    </source>
</evidence>
<sequence>MGERILLVDDEAALVKGLRRSLEQAGFEVEVATDGRQALERFAEGGIDLIILDLMLPEIDGLTVCREVRKTSQVPIIMLTARDEDVDRIVGLELGADDYVVKPFNPRELIARIRAVLRRVKPVGGVAVGTPARPGRAAASPPAGGAGGTPAAGPPAGGAAGDGTPAAAGGAGVRSGREDAAAGAAADADAEVLVRGPLRIDRARYRVTLQGRTVELTPREFDLLLVLAQRPGRVYTREQLLEQVWGYDYAGDTRTVDVAVRRLRERLEPDPAHPVFVRTKWGVGYYFAEPEEIARRLGADDASAGGADAR</sequence>
<dbReference type="InterPro" id="IPR016032">
    <property type="entry name" value="Sig_transdc_resp-reg_C-effctor"/>
</dbReference>
<keyword evidence="4" id="KW-0805">Transcription regulation</keyword>
<name>A0ABZ0QSA0_9FIRM</name>
<reference evidence="13 14" key="1">
    <citation type="submission" date="2023-08" db="EMBL/GenBank/DDBJ databases">
        <title>Genome sequence of Thermaerobacter compostii strain Ins1, a spore-forming filamentous bacterium isolated from a deep geothermal reservoir.</title>
        <authorList>
            <person name="Bregnard D."/>
            <person name="Gonzalez D."/>
            <person name="Junier P."/>
        </authorList>
    </citation>
    <scope>NUCLEOTIDE SEQUENCE [LARGE SCALE GENOMIC DNA]</scope>
    <source>
        <strain evidence="13 14">Ins1</strain>
    </source>
</reference>
<dbReference type="Gene3D" id="6.10.250.690">
    <property type="match status" value="1"/>
</dbReference>
<evidence type="ECO:0000313" key="14">
    <source>
        <dbReference type="Proteomes" id="UP001304683"/>
    </source>
</evidence>
<feature type="region of interest" description="Disordered" evidence="10">
    <location>
        <begin position="128"/>
        <end position="174"/>
    </location>
</feature>
<dbReference type="EMBL" id="CP132508">
    <property type="protein sequence ID" value="WPD19637.1"/>
    <property type="molecule type" value="Genomic_DNA"/>
</dbReference>
<dbReference type="Gene3D" id="1.10.10.10">
    <property type="entry name" value="Winged helix-like DNA-binding domain superfamily/Winged helix DNA-binding domain"/>
    <property type="match status" value="1"/>
</dbReference>
<keyword evidence="6" id="KW-0804">Transcription</keyword>
<evidence type="ECO:0000259" key="12">
    <source>
        <dbReference type="PROSITE" id="PS51755"/>
    </source>
</evidence>
<keyword evidence="2 8" id="KW-0597">Phosphoprotein</keyword>
<keyword evidence="14" id="KW-1185">Reference proteome</keyword>
<dbReference type="SUPFAM" id="SSF46894">
    <property type="entry name" value="C-terminal effector domain of the bipartite response regulators"/>
    <property type="match status" value="1"/>
</dbReference>
<dbReference type="SUPFAM" id="SSF52172">
    <property type="entry name" value="CheY-like"/>
    <property type="match status" value="1"/>
</dbReference>
<evidence type="ECO:0000256" key="9">
    <source>
        <dbReference type="PROSITE-ProRule" id="PRU01091"/>
    </source>
</evidence>
<dbReference type="Pfam" id="PF00486">
    <property type="entry name" value="Trans_reg_C"/>
    <property type="match status" value="1"/>
</dbReference>
<feature type="compositionally biased region" description="Gly residues" evidence="10">
    <location>
        <begin position="144"/>
        <end position="161"/>
    </location>
</feature>
<evidence type="ECO:0000313" key="13">
    <source>
        <dbReference type="EMBL" id="WPD19637.1"/>
    </source>
</evidence>
<evidence type="ECO:0000256" key="6">
    <source>
        <dbReference type="ARBA" id="ARBA00023163"/>
    </source>
</evidence>
<feature type="compositionally biased region" description="Low complexity" evidence="10">
    <location>
        <begin position="129"/>
        <end position="143"/>
    </location>
</feature>
<dbReference type="InterPro" id="IPR036388">
    <property type="entry name" value="WH-like_DNA-bd_sf"/>
</dbReference>
<evidence type="ECO:0000256" key="7">
    <source>
        <dbReference type="ARBA" id="ARBA00024867"/>
    </source>
</evidence>
<evidence type="ECO:0000256" key="2">
    <source>
        <dbReference type="ARBA" id="ARBA00022553"/>
    </source>
</evidence>
<organism evidence="13 14">
    <name type="scientific">Thermaerobacter composti</name>
    <dbReference type="NCBI Taxonomy" id="554949"/>
    <lineage>
        <taxon>Bacteria</taxon>
        <taxon>Bacillati</taxon>
        <taxon>Bacillota</taxon>
        <taxon>Clostridia</taxon>
        <taxon>Eubacteriales</taxon>
        <taxon>Clostridiales Family XVII. Incertae Sedis</taxon>
        <taxon>Thermaerobacter</taxon>
    </lineage>
</organism>
<dbReference type="SMART" id="SM00448">
    <property type="entry name" value="REC"/>
    <property type="match status" value="1"/>
</dbReference>
<evidence type="ECO:0000256" key="3">
    <source>
        <dbReference type="ARBA" id="ARBA00023012"/>
    </source>
</evidence>
<dbReference type="SMART" id="SM00862">
    <property type="entry name" value="Trans_reg_C"/>
    <property type="match status" value="1"/>
</dbReference>
<dbReference type="InterPro" id="IPR001867">
    <property type="entry name" value="OmpR/PhoB-type_DNA-bd"/>
</dbReference>
<dbReference type="InterPro" id="IPR011006">
    <property type="entry name" value="CheY-like_superfamily"/>
</dbReference>
<evidence type="ECO:0000256" key="10">
    <source>
        <dbReference type="SAM" id="MobiDB-lite"/>
    </source>
</evidence>
<accession>A0ABZ0QSA0</accession>
<evidence type="ECO:0000259" key="11">
    <source>
        <dbReference type="PROSITE" id="PS50110"/>
    </source>
</evidence>
<dbReference type="Pfam" id="PF00072">
    <property type="entry name" value="Response_reg"/>
    <property type="match status" value="1"/>
</dbReference>
<gene>
    <name evidence="13" type="ORF">Q5761_02910</name>
</gene>
<evidence type="ECO:0000256" key="8">
    <source>
        <dbReference type="PROSITE-ProRule" id="PRU00169"/>
    </source>
</evidence>
<keyword evidence="5 9" id="KW-0238">DNA-binding</keyword>
<evidence type="ECO:0000256" key="4">
    <source>
        <dbReference type="ARBA" id="ARBA00023015"/>
    </source>
</evidence>
<feature type="modified residue" description="4-aspartylphosphate" evidence="8">
    <location>
        <position position="53"/>
    </location>
</feature>
<dbReference type="Proteomes" id="UP001304683">
    <property type="component" value="Chromosome"/>
</dbReference>
<comment type="function">
    <text evidence="7">May play the central regulatory role in sporulation. It may be an element of the effector pathway responsible for the activation of sporulation genes in response to nutritional stress. Spo0A may act in concert with spo0H (a sigma factor) to control the expression of some genes that are critical to the sporulation process.</text>
</comment>
<evidence type="ECO:0000256" key="5">
    <source>
        <dbReference type="ARBA" id="ARBA00023125"/>
    </source>
</evidence>
<dbReference type="InterPro" id="IPR039420">
    <property type="entry name" value="WalR-like"/>
</dbReference>
<feature type="DNA-binding region" description="OmpR/PhoB-type" evidence="9">
    <location>
        <begin position="190"/>
        <end position="289"/>
    </location>
</feature>
<keyword evidence="3" id="KW-0902">Two-component regulatory system</keyword>